<dbReference type="GO" id="GO:0004519">
    <property type="term" value="F:endonuclease activity"/>
    <property type="evidence" value="ECO:0007669"/>
    <property type="project" value="UniProtKB-KW"/>
</dbReference>
<evidence type="ECO:0000313" key="2">
    <source>
        <dbReference type="Proteomes" id="UP000886824"/>
    </source>
</evidence>
<dbReference type="Proteomes" id="UP000886824">
    <property type="component" value="Unassembled WGS sequence"/>
</dbReference>
<comment type="caution">
    <text evidence="1">The sequence shown here is derived from an EMBL/GenBank/DDBJ whole genome shotgun (WGS) entry which is preliminary data.</text>
</comment>
<gene>
    <name evidence="1" type="ORF">H9826_11555</name>
</gene>
<proteinExistence type="predicted"/>
<protein>
    <submittedName>
        <fullName evidence="1">HNH endonuclease</fullName>
    </submittedName>
</protein>
<reference evidence="1" key="1">
    <citation type="journal article" date="2021" name="PeerJ">
        <title>Extensive microbial diversity within the chicken gut microbiome revealed by metagenomics and culture.</title>
        <authorList>
            <person name="Gilroy R."/>
            <person name="Ravi A."/>
            <person name="Getino M."/>
            <person name="Pursley I."/>
            <person name="Horton D.L."/>
            <person name="Alikhan N.F."/>
            <person name="Baker D."/>
            <person name="Gharbi K."/>
            <person name="Hall N."/>
            <person name="Watson M."/>
            <person name="Adriaenssens E.M."/>
            <person name="Foster-Nyarko E."/>
            <person name="Jarju S."/>
            <person name="Secka A."/>
            <person name="Antonio M."/>
            <person name="Oren A."/>
            <person name="Chaudhuri R.R."/>
            <person name="La Ragione R."/>
            <person name="Hildebrand F."/>
            <person name="Pallen M.J."/>
        </authorList>
    </citation>
    <scope>NUCLEOTIDE SEQUENCE</scope>
    <source>
        <strain evidence="1">CHK33-7979</strain>
    </source>
</reference>
<accession>A0A9D1Z5T7</accession>
<dbReference type="EMBL" id="DXCX01000124">
    <property type="protein sequence ID" value="HIY74583.1"/>
    <property type="molecule type" value="Genomic_DNA"/>
</dbReference>
<evidence type="ECO:0000313" key="1">
    <source>
        <dbReference type="EMBL" id="HIY74583.1"/>
    </source>
</evidence>
<organism evidence="1 2">
    <name type="scientific">Candidatus Intestinimonas merdavium</name>
    <dbReference type="NCBI Taxonomy" id="2838622"/>
    <lineage>
        <taxon>Bacteria</taxon>
        <taxon>Bacillati</taxon>
        <taxon>Bacillota</taxon>
        <taxon>Clostridia</taxon>
        <taxon>Eubacteriales</taxon>
        <taxon>Intestinimonas</taxon>
    </lineage>
</organism>
<dbReference type="AlphaFoldDB" id="A0A9D1Z5T7"/>
<reference evidence="1" key="2">
    <citation type="submission" date="2021-04" db="EMBL/GenBank/DDBJ databases">
        <authorList>
            <person name="Gilroy R."/>
        </authorList>
    </citation>
    <scope>NUCLEOTIDE SEQUENCE</scope>
    <source>
        <strain evidence="1">CHK33-7979</strain>
    </source>
</reference>
<name>A0A9D1Z5T7_9FIRM</name>
<keyword evidence="1" id="KW-0255">Endonuclease</keyword>
<keyword evidence="1" id="KW-0378">Hydrolase</keyword>
<keyword evidence="1" id="KW-0540">Nuclease</keyword>
<sequence length="117" mass="14111">MISATRLHQLVGLIQAGREARFYDWPEWQAVREEVLRLDKRECVLCRQRRHRYRPAKIVHHVKHLRDRPDLALSVTDPDTGERQLVSVCKKCHEELHPESQRQFRQRCLPLTPERWD</sequence>